<dbReference type="GO" id="GO:0008168">
    <property type="term" value="F:methyltransferase activity"/>
    <property type="evidence" value="ECO:0007669"/>
    <property type="project" value="TreeGrafter"/>
</dbReference>
<feature type="domain" description="Methyltransferase" evidence="1">
    <location>
        <begin position="79"/>
        <end position="180"/>
    </location>
</feature>
<sequence length="321" mass="35215">MDRTINGITNSASAVSITNKPDNYTSPENASTLANFFADKELSAEVIFQNGVERISAPCVMPMLRRVGLHLPIRKKTAILDMACGTGGVTKVIHELLKATDSQEYVTITCVDINTKVIEHLQKRIKSEGWPNTTAMAGDATSINLPSDTFDIVVVGLAISLMNPMMSAILEFQRVVKPGGVVAGTLLSREGAIDEIYEALSALPAPGLPWFRTSEEFVIWYGSGFVNRADFVAHLFNCAGYSEVNATYEEGWVRAADGEDFCQLCAGHIVCVPEALWSPALRAKHRKLLQETIRDGLDKKYGKRPFFFERTSVLVSGRKPL</sequence>
<dbReference type="Pfam" id="PF13649">
    <property type="entry name" value="Methyltransf_25"/>
    <property type="match status" value="1"/>
</dbReference>
<dbReference type="PANTHER" id="PTHR42912:SF93">
    <property type="entry name" value="N6-ADENOSINE-METHYLTRANSFERASE TMT1A"/>
    <property type="match status" value="1"/>
</dbReference>
<organism evidence="2 3">
    <name type="scientific">Colletotrichum spaethianum</name>
    <dbReference type="NCBI Taxonomy" id="700344"/>
    <lineage>
        <taxon>Eukaryota</taxon>
        <taxon>Fungi</taxon>
        <taxon>Dikarya</taxon>
        <taxon>Ascomycota</taxon>
        <taxon>Pezizomycotina</taxon>
        <taxon>Sordariomycetes</taxon>
        <taxon>Hypocreomycetidae</taxon>
        <taxon>Glomerellales</taxon>
        <taxon>Glomerellaceae</taxon>
        <taxon>Colletotrichum</taxon>
        <taxon>Colletotrichum spaethianum species complex</taxon>
    </lineage>
</organism>
<dbReference type="GeneID" id="73329684"/>
<dbReference type="InterPro" id="IPR029063">
    <property type="entry name" value="SAM-dependent_MTases_sf"/>
</dbReference>
<reference evidence="2 3" key="1">
    <citation type="submission" date="2022-03" db="EMBL/GenBank/DDBJ databases">
        <title>Genome data of Colletotrichum spp.</title>
        <authorList>
            <person name="Utami Y.D."/>
            <person name="Hiruma K."/>
        </authorList>
    </citation>
    <scope>NUCLEOTIDE SEQUENCE [LARGE SCALE GENOMIC DNA]</scope>
    <source>
        <strain evidence="2 3">MAFF 239500</strain>
    </source>
</reference>
<gene>
    <name evidence="2" type="ORF">ColSpa_08882</name>
</gene>
<evidence type="ECO:0000313" key="3">
    <source>
        <dbReference type="Proteomes" id="UP001055115"/>
    </source>
</evidence>
<dbReference type="CDD" id="cd02440">
    <property type="entry name" value="AdoMet_MTases"/>
    <property type="match status" value="1"/>
</dbReference>
<dbReference type="EMBL" id="BQXU01000025">
    <property type="protein sequence ID" value="GKT48701.1"/>
    <property type="molecule type" value="Genomic_DNA"/>
</dbReference>
<dbReference type="InterPro" id="IPR050508">
    <property type="entry name" value="Methyltransf_Superfamily"/>
</dbReference>
<accession>A0AA37PAP2</accession>
<dbReference type="Proteomes" id="UP001055115">
    <property type="component" value="Unassembled WGS sequence"/>
</dbReference>
<dbReference type="PANTHER" id="PTHR42912">
    <property type="entry name" value="METHYLTRANSFERASE"/>
    <property type="match status" value="1"/>
</dbReference>
<comment type="caution">
    <text evidence="2">The sequence shown here is derived from an EMBL/GenBank/DDBJ whole genome shotgun (WGS) entry which is preliminary data.</text>
</comment>
<dbReference type="RefSeq" id="XP_049131051.1">
    <property type="nucleotide sequence ID" value="XM_049275094.1"/>
</dbReference>
<dbReference type="Gene3D" id="3.40.50.150">
    <property type="entry name" value="Vaccinia Virus protein VP39"/>
    <property type="match status" value="1"/>
</dbReference>
<proteinExistence type="predicted"/>
<dbReference type="AlphaFoldDB" id="A0AA37PAP2"/>
<keyword evidence="3" id="KW-1185">Reference proteome</keyword>
<dbReference type="SUPFAM" id="SSF53335">
    <property type="entry name" value="S-adenosyl-L-methionine-dependent methyltransferases"/>
    <property type="match status" value="1"/>
</dbReference>
<protein>
    <submittedName>
        <fullName evidence="2">Glandicoline B O-methyltransferase roqN</fullName>
    </submittedName>
</protein>
<evidence type="ECO:0000313" key="2">
    <source>
        <dbReference type="EMBL" id="GKT48701.1"/>
    </source>
</evidence>
<name>A0AA37PAP2_9PEZI</name>
<evidence type="ECO:0000259" key="1">
    <source>
        <dbReference type="Pfam" id="PF13649"/>
    </source>
</evidence>
<dbReference type="InterPro" id="IPR041698">
    <property type="entry name" value="Methyltransf_25"/>
</dbReference>